<keyword evidence="7" id="KW-1185">Reference proteome</keyword>
<dbReference type="SUPFAM" id="SSF53850">
    <property type="entry name" value="Periplasmic binding protein-like II"/>
    <property type="match status" value="1"/>
</dbReference>
<dbReference type="AlphaFoldDB" id="A0A1G6H2B5"/>
<evidence type="ECO:0000256" key="1">
    <source>
        <dbReference type="ARBA" id="ARBA00009437"/>
    </source>
</evidence>
<accession>A0A1G6H2B5</accession>
<proteinExistence type="inferred from homology"/>
<dbReference type="PANTHER" id="PTHR30346">
    <property type="entry name" value="TRANSCRIPTIONAL DUAL REGULATOR HCAR-RELATED"/>
    <property type="match status" value="1"/>
</dbReference>
<dbReference type="Proteomes" id="UP000242501">
    <property type="component" value="Unassembled WGS sequence"/>
</dbReference>
<dbReference type="SUPFAM" id="SSF46785">
    <property type="entry name" value="Winged helix' DNA-binding domain"/>
    <property type="match status" value="1"/>
</dbReference>
<dbReference type="GO" id="GO:0032993">
    <property type="term" value="C:protein-DNA complex"/>
    <property type="evidence" value="ECO:0007669"/>
    <property type="project" value="TreeGrafter"/>
</dbReference>
<keyword evidence="3 6" id="KW-0238">DNA-binding</keyword>
<dbReference type="Gene3D" id="3.40.190.10">
    <property type="entry name" value="Periplasmic binding protein-like II"/>
    <property type="match status" value="2"/>
</dbReference>
<dbReference type="PRINTS" id="PR00039">
    <property type="entry name" value="HTHLYSR"/>
</dbReference>
<dbReference type="InterPro" id="IPR036390">
    <property type="entry name" value="WH_DNA-bd_sf"/>
</dbReference>
<dbReference type="STRING" id="1219383.SAMN05421733_103202"/>
<dbReference type="GO" id="GO:0003700">
    <property type="term" value="F:DNA-binding transcription factor activity"/>
    <property type="evidence" value="ECO:0007669"/>
    <property type="project" value="InterPro"/>
</dbReference>
<dbReference type="Pfam" id="PF00126">
    <property type="entry name" value="HTH_1"/>
    <property type="match status" value="1"/>
</dbReference>
<evidence type="ECO:0000256" key="2">
    <source>
        <dbReference type="ARBA" id="ARBA00023015"/>
    </source>
</evidence>
<evidence type="ECO:0000256" key="4">
    <source>
        <dbReference type="ARBA" id="ARBA00023163"/>
    </source>
</evidence>
<evidence type="ECO:0000259" key="5">
    <source>
        <dbReference type="PROSITE" id="PS50931"/>
    </source>
</evidence>
<dbReference type="InterPro" id="IPR036388">
    <property type="entry name" value="WH-like_DNA-bd_sf"/>
</dbReference>
<dbReference type="PROSITE" id="PS50931">
    <property type="entry name" value="HTH_LYSR"/>
    <property type="match status" value="1"/>
</dbReference>
<dbReference type="InterPro" id="IPR005119">
    <property type="entry name" value="LysR_subst-bd"/>
</dbReference>
<dbReference type="FunFam" id="1.10.10.10:FF:000001">
    <property type="entry name" value="LysR family transcriptional regulator"/>
    <property type="match status" value="1"/>
</dbReference>
<organism evidence="6 7">
    <name type="scientific">Acinetobacter boissieri</name>
    <dbReference type="NCBI Taxonomy" id="1219383"/>
    <lineage>
        <taxon>Bacteria</taxon>
        <taxon>Pseudomonadati</taxon>
        <taxon>Pseudomonadota</taxon>
        <taxon>Gammaproteobacteria</taxon>
        <taxon>Moraxellales</taxon>
        <taxon>Moraxellaceae</taxon>
        <taxon>Acinetobacter</taxon>
    </lineage>
</organism>
<evidence type="ECO:0000256" key="3">
    <source>
        <dbReference type="ARBA" id="ARBA00023125"/>
    </source>
</evidence>
<comment type="similarity">
    <text evidence="1">Belongs to the LysR transcriptional regulatory family.</text>
</comment>
<reference evidence="7" key="1">
    <citation type="submission" date="2016-09" db="EMBL/GenBank/DDBJ databases">
        <authorList>
            <person name="Varghese N."/>
            <person name="Submissions S."/>
        </authorList>
    </citation>
    <scope>NUCLEOTIDE SEQUENCE [LARGE SCALE GENOMIC DNA]</scope>
    <source>
        <strain evidence="7">ANC 4422</strain>
    </source>
</reference>
<keyword evidence="4" id="KW-0804">Transcription</keyword>
<protein>
    <submittedName>
        <fullName evidence="6">DNA-binding transcriptional regulator, LysR family</fullName>
    </submittedName>
</protein>
<dbReference type="PANTHER" id="PTHR30346:SF30">
    <property type="entry name" value="SMALL NEUTRAL PROTEASE REGULATORY PROTEIN"/>
    <property type="match status" value="1"/>
</dbReference>
<dbReference type="Pfam" id="PF03466">
    <property type="entry name" value="LysR_substrate"/>
    <property type="match status" value="1"/>
</dbReference>
<gene>
    <name evidence="6" type="ORF">SAMN05421733_103202</name>
</gene>
<evidence type="ECO:0000313" key="6">
    <source>
        <dbReference type="EMBL" id="SDB88450.1"/>
    </source>
</evidence>
<sequence length="312" mass="34473">MYNILDIIELYFLNMEIRHIKYFMAVAKTHNFSKAAQLLGISQPPLSIQIKHLEEEIGSELFYRTSQGATLTAAGEVFLKSVANIEAQLLSAIEQTQRVANGDMGELRLGFTGTAILNPLIPQAIYTFQKKYPNVNLILKEANSLLLIDDVANNELDIAVIRTPHNYPSDICIQHLVYENLVAVLHQDTPCTGEPYILLSSLKDQKFIVSPYEVSAGLHDATINACKQSGFEPIFGPSAPQIVSILSLVAANLGVSLVPETTQQVNIKGIRYKALHPDTTKVSLGLAHQHDYHCQPAINFSSILHTLLNEQS</sequence>
<dbReference type="GO" id="GO:0003677">
    <property type="term" value="F:DNA binding"/>
    <property type="evidence" value="ECO:0007669"/>
    <property type="project" value="UniProtKB-KW"/>
</dbReference>
<dbReference type="InterPro" id="IPR000847">
    <property type="entry name" value="LysR_HTH_N"/>
</dbReference>
<keyword evidence="2" id="KW-0805">Transcription regulation</keyword>
<feature type="domain" description="HTH lysR-type" evidence="5">
    <location>
        <begin position="15"/>
        <end position="72"/>
    </location>
</feature>
<dbReference type="EMBL" id="FMYL01000003">
    <property type="protein sequence ID" value="SDB88450.1"/>
    <property type="molecule type" value="Genomic_DNA"/>
</dbReference>
<dbReference type="Gene3D" id="1.10.10.10">
    <property type="entry name" value="Winged helix-like DNA-binding domain superfamily/Winged helix DNA-binding domain"/>
    <property type="match status" value="1"/>
</dbReference>
<evidence type="ECO:0000313" key="7">
    <source>
        <dbReference type="Proteomes" id="UP000242501"/>
    </source>
</evidence>
<name>A0A1G6H2B5_9GAMM</name>